<sequence>MDGGFFLCPDVWEFLLPAEICHLRNAMAVCQKRWDLLTLTPMGCALLPEPAAVTAGILLLPGDCPRSDLRAGTVVTYGLSPRDSITLSSLREPVLCVQRTLPLLCGGVLEPQEFPLPGVEGAERLLPGVGTRLLWTGSPYPL</sequence>
<name>A0A923MF91_9FIRM</name>
<keyword evidence="2" id="KW-1185">Reference proteome</keyword>
<gene>
    <name evidence="1" type="ORF">H8Z83_02745</name>
</gene>
<evidence type="ECO:0000313" key="2">
    <source>
        <dbReference type="Proteomes" id="UP000620327"/>
    </source>
</evidence>
<reference evidence="1" key="1">
    <citation type="submission" date="2020-08" db="EMBL/GenBank/DDBJ databases">
        <title>Genome public.</title>
        <authorList>
            <person name="Liu C."/>
            <person name="Sun Q."/>
        </authorList>
    </citation>
    <scope>NUCLEOTIDE SEQUENCE</scope>
    <source>
        <strain evidence="1">BX15</strain>
    </source>
</reference>
<comment type="caution">
    <text evidence="1">The sequence shown here is derived from an EMBL/GenBank/DDBJ whole genome shotgun (WGS) entry which is preliminary data.</text>
</comment>
<organism evidence="1 2">
    <name type="scientific">Dysosmobacter segnis</name>
    <dbReference type="NCBI Taxonomy" id="2763042"/>
    <lineage>
        <taxon>Bacteria</taxon>
        <taxon>Bacillati</taxon>
        <taxon>Bacillota</taxon>
        <taxon>Clostridia</taxon>
        <taxon>Eubacteriales</taxon>
        <taxon>Oscillospiraceae</taxon>
        <taxon>Dysosmobacter</taxon>
    </lineage>
</organism>
<evidence type="ECO:0000313" key="1">
    <source>
        <dbReference type="EMBL" id="MBC5769263.1"/>
    </source>
</evidence>
<proteinExistence type="predicted"/>
<accession>A0A923MF91</accession>
<protein>
    <submittedName>
        <fullName evidence="1">Uncharacterized protein</fullName>
    </submittedName>
</protein>
<dbReference type="EMBL" id="JACOQI010000002">
    <property type="protein sequence ID" value="MBC5769263.1"/>
    <property type="molecule type" value="Genomic_DNA"/>
</dbReference>
<dbReference type="RefSeq" id="WP_187013647.1">
    <property type="nucleotide sequence ID" value="NZ_JACOQI010000002.1"/>
</dbReference>
<dbReference type="Proteomes" id="UP000620327">
    <property type="component" value="Unassembled WGS sequence"/>
</dbReference>
<dbReference type="AlphaFoldDB" id="A0A923MF91"/>